<keyword evidence="4 10" id="KW-0378">Hydrolase</keyword>
<dbReference type="CDD" id="cd01080">
    <property type="entry name" value="NAD_bind_m-THF_DH_Cyclohyd"/>
    <property type="match status" value="1"/>
</dbReference>
<dbReference type="InterPro" id="IPR020630">
    <property type="entry name" value="THF_DH/CycHdrlase_cat_dom"/>
</dbReference>
<keyword evidence="7" id="KW-0511">Multifunctional enzyme</keyword>
<comment type="pathway">
    <text evidence="1">One-carbon metabolism; tetrahydrofolate interconversion.</text>
</comment>
<evidence type="ECO:0000256" key="6">
    <source>
        <dbReference type="ARBA" id="ARBA00023002"/>
    </source>
</evidence>
<evidence type="ECO:0000256" key="1">
    <source>
        <dbReference type="ARBA" id="ARBA00004777"/>
    </source>
</evidence>
<dbReference type="FunFam" id="3.40.50.720:FF:000006">
    <property type="entry name" value="Bifunctional protein FolD"/>
    <property type="match status" value="1"/>
</dbReference>
<dbReference type="GO" id="GO:0035999">
    <property type="term" value="P:tetrahydrofolate interconversion"/>
    <property type="evidence" value="ECO:0007669"/>
    <property type="project" value="TreeGrafter"/>
</dbReference>
<dbReference type="InterPro" id="IPR000672">
    <property type="entry name" value="THF_DH/CycHdrlase"/>
</dbReference>
<dbReference type="NCBIfam" id="NF010783">
    <property type="entry name" value="PRK14186.1"/>
    <property type="match status" value="1"/>
</dbReference>
<dbReference type="PANTHER" id="PTHR48099:SF5">
    <property type="entry name" value="C-1-TETRAHYDROFOLATE SYNTHASE, CYTOPLASMIC"/>
    <property type="match status" value="1"/>
</dbReference>
<dbReference type="EMBL" id="UOFE01000002">
    <property type="protein sequence ID" value="VAW50312.1"/>
    <property type="molecule type" value="Genomic_DNA"/>
</dbReference>
<dbReference type="FunFam" id="3.40.50.10860:FF:000005">
    <property type="entry name" value="C-1-tetrahydrofolate synthase, cytoplasmic, putative"/>
    <property type="match status" value="1"/>
</dbReference>
<evidence type="ECO:0000259" key="8">
    <source>
        <dbReference type="Pfam" id="PF00763"/>
    </source>
</evidence>
<dbReference type="GO" id="GO:0005829">
    <property type="term" value="C:cytosol"/>
    <property type="evidence" value="ECO:0007669"/>
    <property type="project" value="TreeGrafter"/>
</dbReference>
<accession>A0A3B0WGA5</accession>
<dbReference type="InterPro" id="IPR036291">
    <property type="entry name" value="NAD(P)-bd_dom_sf"/>
</dbReference>
<sequence>MVGVERFELPTSCSQSRRATRLRYTPTFYQSLHENMTQKHKLGLFLHESRGGEYYAVLKRWSRHYFHLVVTIFNVRKLAISDYNKNNMTAQIIDGKAIATELRNRVRLDIEKRVKNNRRAPGLAVILVGLNPASQVYVRKKREACDEVGLISKSYNLDETTNQQTLLDLIDKLNNDATIDGILVQLPLPDHIDDTFVLEAIHPEKDVDGFHPYNIGRLVQRMPVLRPCTPHGIIHMLEAIGETFKGSHAVIVGASNIVGRPMSMELLLAGATVTTTHRFTEDLATYVATADILVVAVGKPGIVKGEWVKPGATVIDVGINRLPDGKLTGDVDFEKAAERAAWITPVPGGVGPMTVAMLLRNTLQAAELHESKQ</sequence>
<feature type="domain" description="Tetrahydrofolate dehydrogenase/cyclohydrolase catalytic" evidence="8">
    <location>
        <begin position="93"/>
        <end position="208"/>
    </location>
</feature>
<evidence type="ECO:0000313" key="10">
    <source>
        <dbReference type="EMBL" id="VAW50312.1"/>
    </source>
</evidence>
<organism evidence="10">
    <name type="scientific">hydrothermal vent metagenome</name>
    <dbReference type="NCBI Taxonomy" id="652676"/>
    <lineage>
        <taxon>unclassified sequences</taxon>
        <taxon>metagenomes</taxon>
        <taxon>ecological metagenomes</taxon>
    </lineage>
</organism>
<evidence type="ECO:0000256" key="5">
    <source>
        <dbReference type="ARBA" id="ARBA00022857"/>
    </source>
</evidence>
<keyword evidence="6 10" id="KW-0560">Oxidoreductase</keyword>
<gene>
    <name evidence="10" type="ORF">MNBD_GAMMA05-1342</name>
</gene>
<evidence type="ECO:0000256" key="3">
    <source>
        <dbReference type="ARBA" id="ARBA00022563"/>
    </source>
</evidence>
<dbReference type="Gene3D" id="3.40.50.10860">
    <property type="entry name" value="Leucine Dehydrogenase, chain A, domain 1"/>
    <property type="match status" value="1"/>
</dbReference>
<dbReference type="InterPro" id="IPR020867">
    <property type="entry name" value="THF_DH/CycHdrlase_CS"/>
</dbReference>
<dbReference type="Gene3D" id="3.40.50.720">
    <property type="entry name" value="NAD(P)-binding Rossmann-like Domain"/>
    <property type="match status" value="1"/>
</dbReference>
<evidence type="ECO:0000256" key="7">
    <source>
        <dbReference type="ARBA" id="ARBA00023268"/>
    </source>
</evidence>
<evidence type="ECO:0000259" key="9">
    <source>
        <dbReference type="Pfam" id="PF02882"/>
    </source>
</evidence>
<name>A0A3B0WGA5_9ZZZZ</name>
<dbReference type="GO" id="GO:0004488">
    <property type="term" value="F:methylenetetrahydrofolate dehydrogenase (NADP+) activity"/>
    <property type="evidence" value="ECO:0007669"/>
    <property type="project" value="UniProtKB-EC"/>
</dbReference>
<evidence type="ECO:0000256" key="4">
    <source>
        <dbReference type="ARBA" id="ARBA00022801"/>
    </source>
</evidence>
<dbReference type="EC" id="1.5.1.5" evidence="10"/>
<dbReference type="AlphaFoldDB" id="A0A3B0WGA5"/>
<dbReference type="NCBIfam" id="NF008058">
    <property type="entry name" value="PRK10792.1"/>
    <property type="match status" value="1"/>
</dbReference>
<feature type="domain" description="Tetrahydrofolate dehydrogenase/cyclohydrolase NAD(P)-binding" evidence="9">
    <location>
        <begin position="227"/>
        <end position="368"/>
    </location>
</feature>
<keyword evidence="5" id="KW-0521">NADP</keyword>
<evidence type="ECO:0000256" key="2">
    <source>
        <dbReference type="ARBA" id="ARBA00011738"/>
    </source>
</evidence>
<dbReference type="SUPFAM" id="SSF53223">
    <property type="entry name" value="Aminoacid dehydrogenase-like, N-terminal domain"/>
    <property type="match status" value="1"/>
</dbReference>
<protein>
    <submittedName>
        <fullName evidence="10">Methenyltetrahydrofolate cyclohydrolase / Methylenetetrahydrofolate dehydrogenase (NADP+)</fullName>
        <ecNumber evidence="10">1.5.1.5</ecNumber>
        <ecNumber evidence="10">3.5.4.9</ecNumber>
    </submittedName>
</protein>
<dbReference type="SUPFAM" id="SSF51735">
    <property type="entry name" value="NAD(P)-binding Rossmann-fold domains"/>
    <property type="match status" value="1"/>
</dbReference>
<dbReference type="Pfam" id="PF00763">
    <property type="entry name" value="THF_DHG_CYH"/>
    <property type="match status" value="1"/>
</dbReference>
<proteinExistence type="inferred from homology"/>
<reference evidence="10" key="1">
    <citation type="submission" date="2018-06" db="EMBL/GenBank/DDBJ databases">
        <authorList>
            <person name="Zhirakovskaya E."/>
        </authorList>
    </citation>
    <scope>NUCLEOTIDE SEQUENCE</scope>
</reference>
<dbReference type="InterPro" id="IPR020631">
    <property type="entry name" value="THF_DH/CycHdrlase_NAD-bd_dom"/>
</dbReference>
<keyword evidence="3" id="KW-0554">One-carbon metabolism</keyword>
<comment type="subunit">
    <text evidence="2">Homodimer.</text>
</comment>
<dbReference type="PANTHER" id="PTHR48099">
    <property type="entry name" value="C-1-TETRAHYDROFOLATE SYNTHASE, CYTOPLASMIC-RELATED"/>
    <property type="match status" value="1"/>
</dbReference>
<dbReference type="Pfam" id="PF02882">
    <property type="entry name" value="THF_DHG_CYH_C"/>
    <property type="match status" value="1"/>
</dbReference>
<dbReference type="GO" id="GO:0004477">
    <property type="term" value="F:methenyltetrahydrofolate cyclohydrolase activity"/>
    <property type="evidence" value="ECO:0007669"/>
    <property type="project" value="UniProtKB-EC"/>
</dbReference>
<dbReference type="InterPro" id="IPR046346">
    <property type="entry name" value="Aminoacid_DH-like_N_sf"/>
</dbReference>
<dbReference type="HAMAP" id="MF_01576">
    <property type="entry name" value="THF_DHG_CYH"/>
    <property type="match status" value="1"/>
</dbReference>
<dbReference type="PRINTS" id="PR00085">
    <property type="entry name" value="THFDHDRGNASE"/>
</dbReference>
<dbReference type="EC" id="3.5.4.9" evidence="10"/>
<dbReference type="PROSITE" id="PS00767">
    <property type="entry name" value="THF_DHG_CYH_2"/>
    <property type="match status" value="1"/>
</dbReference>